<comment type="caution">
    <text evidence="7">The sequence shown here is derived from an EMBL/GenBank/DDBJ whole genome shotgun (WGS) entry which is preliminary data.</text>
</comment>
<feature type="transmembrane region" description="Helical" evidence="6">
    <location>
        <begin position="130"/>
        <end position="151"/>
    </location>
</feature>
<evidence type="ECO:0000256" key="4">
    <source>
        <dbReference type="ARBA" id="ARBA00022989"/>
    </source>
</evidence>
<dbReference type="PANTHER" id="PTHR10057">
    <property type="entry name" value="PERIPHERAL-TYPE BENZODIAZEPINE RECEPTOR"/>
    <property type="match status" value="1"/>
</dbReference>
<keyword evidence="8" id="KW-1185">Reference proteome</keyword>
<comment type="subcellular location">
    <subcellularLocation>
        <location evidence="1">Membrane</location>
        <topology evidence="1">Multi-pass membrane protein</topology>
    </subcellularLocation>
</comment>
<proteinExistence type="inferred from homology"/>
<evidence type="ECO:0000256" key="1">
    <source>
        <dbReference type="ARBA" id="ARBA00004141"/>
    </source>
</evidence>
<dbReference type="PIRSF" id="PIRSF005859">
    <property type="entry name" value="PBR"/>
    <property type="match status" value="1"/>
</dbReference>
<comment type="similarity">
    <text evidence="2">Belongs to the TspO/BZRP family.</text>
</comment>
<evidence type="ECO:0000256" key="2">
    <source>
        <dbReference type="ARBA" id="ARBA00007524"/>
    </source>
</evidence>
<keyword evidence="5 6" id="KW-0472">Membrane</keyword>
<evidence type="ECO:0000313" key="7">
    <source>
        <dbReference type="EMBL" id="MFC5504145.1"/>
    </source>
</evidence>
<dbReference type="Gene3D" id="1.20.1260.100">
    <property type="entry name" value="TspO/MBR protein"/>
    <property type="match status" value="1"/>
</dbReference>
<evidence type="ECO:0000256" key="5">
    <source>
        <dbReference type="ARBA" id="ARBA00023136"/>
    </source>
</evidence>
<gene>
    <name evidence="7" type="ORF">ACFPN9_02605</name>
</gene>
<keyword evidence="4 6" id="KW-1133">Transmembrane helix</keyword>
<sequence>MNAMDGWGLAGFVAACVAVASSGAIFKPGDWYEGLAKPWWRPPNWLFPPAWTLLYCLIAASGWLVWRKAGFAGAALPLAVYGVQLLLNAMWSGVFFGLRRMDLAFVNVVALWLSIVALIVLFAPIDSLAAWLLVPYLAWVSFAALLNFTVWRMNPDAARS</sequence>
<reference evidence="8" key="1">
    <citation type="journal article" date="2019" name="Int. J. Syst. Evol. Microbiol.">
        <title>The Global Catalogue of Microorganisms (GCM) 10K type strain sequencing project: providing services to taxonomists for standard genome sequencing and annotation.</title>
        <authorList>
            <consortium name="The Broad Institute Genomics Platform"/>
            <consortium name="The Broad Institute Genome Sequencing Center for Infectious Disease"/>
            <person name="Wu L."/>
            <person name="Ma J."/>
        </authorList>
    </citation>
    <scope>NUCLEOTIDE SEQUENCE [LARGE SCALE GENOMIC DNA]</scope>
    <source>
        <strain evidence="8">CCUG 43117</strain>
    </source>
</reference>
<organism evidence="7 8">
    <name type="scientific">Bosea massiliensis</name>
    <dbReference type="NCBI Taxonomy" id="151419"/>
    <lineage>
        <taxon>Bacteria</taxon>
        <taxon>Pseudomonadati</taxon>
        <taxon>Pseudomonadota</taxon>
        <taxon>Alphaproteobacteria</taxon>
        <taxon>Hyphomicrobiales</taxon>
        <taxon>Boseaceae</taxon>
        <taxon>Bosea</taxon>
    </lineage>
</organism>
<feature type="transmembrane region" description="Helical" evidence="6">
    <location>
        <begin position="46"/>
        <end position="66"/>
    </location>
</feature>
<protein>
    <submittedName>
        <fullName evidence="7">TspO/MBR family protein</fullName>
    </submittedName>
</protein>
<evidence type="ECO:0000256" key="6">
    <source>
        <dbReference type="SAM" id="Phobius"/>
    </source>
</evidence>
<evidence type="ECO:0000313" key="8">
    <source>
        <dbReference type="Proteomes" id="UP001596060"/>
    </source>
</evidence>
<dbReference type="Pfam" id="PF03073">
    <property type="entry name" value="TspO_MBR"/>
    <property type="match status" value="1"/>
</dbReference>
<feature type="transmembrane region" description="Helical" evidence="6">
    <location>
        <begin position="104"/>
        <end position="123"/>
    </location>
</feature>
<feature type="transmembrane region" description="Helical" evidence="6">
    <location>
        <begin position="78"/>
        <end position="98"/>
    </location>
</feature>
<dbReference type="InterPro" id="IPR004307">
    <property type="entry name" value="TspO_MBR"/>
</dbReference>
<name>A0ABW0NVM1_9HYPH</name>
<dbReference type="EMBL" id="JBHSLU010000004">
    <property type="protein sequence ID" value="MFC5504145.1"/>
    <property type="molecule type" value="Genomic_DNA"/>
</dbReference>
<dbReference type="Proteomes" id="UP001596060">
    <property type="component" value="Unassembled WGS sequence"/>
</dbReference>
<keyword evidence="3 6" id="KW-0812">Transmembrane</keyword>
<dbReference type="PANTHER" id="PTHR10057:SF0">
    <property type="entry name" value="TRANSLOCATOR PROTEIN"/>
    <property type="match status" value="1"/>
</dbReference>
<accession>A0ABW0NVM1</accession>
<dbReference type="InterPro" id="IPR038330">
    <property type="entry name" value="TspO/MBR-related_sf"/>
</dbReference>
<dbReference type="CDD" id="cd15904">
    <property type="entry name" value="TSPO_MBR"/>
    <property type="match status" value="1"/>
</dbReference>
<evidence type="ECO:0000256" key="3">
    <source>
        <dbReference type="ARBA" id="ARBA00022692"/>
    </source>
</evidence>
<dbReference type="RefSeq" id="WP_066725406.1">
    <property type="nucleotide sequence ID" value="NZ_JBHSLU010000004.1"/>
</dbReference>